<protein>
    <submittedName>
        <fullName evidence="1">Uncharacterized protein</fullName>
    </submittedName>
</protein>
<dbReference type="AlphaFoldDB" id="A0A381SQJ0"/>
<feature type="non-terminal residue" evidence="1">
    <location>
        <position position="1"/>
    </location>
</feature>
<reference evidence="1" key="1">
    <citation type="submission" date="2018-05" db="EMBL/GenBank/DDBJ databases">
        <authorList>
            <person name="Lanie J.A."/>
            <person name="Ng W.-L."/>
            <person name="Kazmierczak K.M."/>
            <person name="Andrzejewski T.M."/>
            <person name="Davidsen T.M."/>
            <person name="Wayne K.J."/>
            <person name="Tettelin H."/>
            <person name="Glass J.I."/>
            <person name="Rusch D."/>
            <person name="Podicherti R."/>
            <person name="Tsui H.-C.T."/>
            <person name="Winkler M.E."/>
        </authorList>
    </citation>
    <scope>NUCLEOTIDE SEQUENCE</scope>
</reference>
<gene>
    <name evidence="1" type="ORF">METZ01_LOCUS57511</name>
</gene>
<accession>A0A381SQJ0</accession>
<proteinExistence type="predicted"/>
<sequence>IIEKLNTSFPDDWLLLMEIYEMILTEKTLSVSAEEIHGQLKKIISAGSQYSNIIERGLAVIQSQ</sequence>
<evidence type="ECO:0000313" key="1">
    <source>
        <dbReference type="EMBL" id="SVA04657.1"/>
    </source>
</evidence>
<name>A0A381SQJ0_9ZZZZ</name>
<dbReference type="EMBL" id="UINC01003250">
    <property type="protein sequence ID" value="SVA04657.1"/>
    <property type="molecule type" value="Genomic_DNA"/>
</dbReference>
<organism evidence="1">
    <name type="scientific">marine metagenome</name>
    <dbReference type="NCBI Taxonomy" id="408172"/>
    <lineage>
        <taxon>unclassified sequences</taxon>
        <taxon>metagenomes</taxon>
        <taxon>ecological metagenomes</taxon>
    </lineage>
</organism>